<sequence>MSLFHTISSKLVSSSLLVPNYKSVITRFGTPLLIINDNNDGFLNFLGKLYTKEHEWIVVKDNSGTVGITEYAQKALGDVVYVEVRDVGTIVEKSGLCGAIESVKAANDIYAPVSGEIIDVNKRLEKEPGLINESPEDEGWLCKIELSKTSELEDLLDEKAYKAHCEKSQ</sequence>
<dbReference type="InterPro" id="IPR011053">
    <property type="entry name" value="Single_hybrid_motif"/>
</dbReference>
<reference evidence="7" key="1">
    <citation type="submission" date="2021-06" db="EMBL/GenBank/DDBJ databases">
        <authorList>
            <person name="Kallberg Y."/>
            <person name="Tangrot J."/>
            <person name="Rosling A."/>
        </authorList>
    </citation>
    <scope>NUCLEOTIDE SEQUENCE</scope>
    <source>
        <strain evidence="7">AZ414A</strain>
    </source>
</reference>
<keyword evidence="5" id="KW-0496">Mitochondrion</keyword>
<feature type="modified residue" description="N6-lipoyllysine" evidence="4">
    <location>
        <position position="104"/>
    </location>
</feature>
<dbReference type="CDD" id="cd06848">
    <property type="entry name" value="GCS_H"/>
    <property type="match status" value="1"/>
</dbReference>
<dbReference type="GO" id="GO:0019464">
    <property type="term" value="P:glycine decarboxylation via glycine cleavage system"/>
    <property type="evidence" value="ECO:0007669"/>
    <property type="project" value="UniProtKB-UniRule"/>
</dbReference>
<comment type="function">
    <text evidence="5">The H protein shuttles the methylamine group of glycine from the P protein to the T protein.</text>
</comment>
<dbReference type="InterPro" id="IPR017453">
    <property type="entry name" value="GCV_H_sub"/>
</dbReference>
<name>A0A9N9FXT4_9GLOM</name>
<dbReference type="OrthoDB" id="10264154at2759"/>
<comment type="subcellular location">
    <subcellularLocation>
        <location evidence="5">Mitochondrion</location>
    </subcellularLocation>
</comment>
<evidence type="ECO:0000259" key="6">
    <source>
        <dbReference type="PROSITE" id="PS50968"/>
    </source>
</evidence>
<comment type="caution">
    <text evidence="7">The sequence shown here is derived from an EMBL/GenBank/DDBJ whole genome shotgun (WGS) entry which is preliminary data.</text>
</comment>
<accession>A0A9N9FXT4</accession>
<keyword evidence="8" id="KW-1185">Reference proteome</keyword>
<organism evidence="7 8">
    <name type="scientific">Diversispora eburnea</name>
    <dbReference type="NCBI Taxonomy" id="1213867"/>
    <lineage>
        <taxon>Eukaryota</taxon>
        <taxon>Fungi</taxon>
        <taxon>Fungi incertae sedis</taxon>
        <taxon>Mucoromycota</taxon>
        <taxon>Glomeromycotina</taxon>
        <taxon>Glomeromycetes</taxon>
        <taxon>Diversisporales</taxon>
        <taxon>Diversisporaceae</taxon>
        <taxon>Diversispora</taxon>
    </lineage>
</organism>
<dbReference type="Gene3D" id="2.40.50.100">
    <property type="match status" value="1"/>
</dbReference>
<protein>
    <recommendedName>
        <fullName evidence="5">Glycine cleavage system H protein</fullName>
    </recommendedName>
</protein>
<dbReference type="GO" id="GO:0005960">
    <property type="term" value="C:glycine cleavage complex"/>
    <property type="evidence" value="ECO:0007669"/>
    <property type="project" value="UniProtKB-UniRule"/>
</dbReference>
<proteinExistence type="inferred from homology"/>
<evidence type="ECO:0000256" key="1">
    <source>
        <dbReference type="ARBA" id="ARBA00009249"/>
    </source>
</evidence>
<evidence type="ECO:0000256" key="5">
    <source>
        <dbReference type="RuleBase" id="RU364055"/>
    </source>
</evidence>
<dbReference type="InterPro" id="IPR000089">
    <property type="entry name" value="Biotin_lipoyl"/>
</dbReference>
<evidence type="ECO:0000256" key="2">
    <source>
        <dbReference type="ARBA" id="ARBA00022823"/>
    </source>
</evidence>
<dbReference type="Proteomes" id="UP000789706">
    <property type="component" value="Unassembled WGS sequence"/>
</dbReference>
<dbReference type="GO" id="GO:0009249">
    <property type="term" value="P:protein lipoylation"/>
    <property type="evidence" value="ECO:0007669"/>
    <property type="project" value="TreeGrafter"/>
</dbReference>
<gene>
    <name evidence="7" type="ORF">DEBURN_LOCUS7908</name>
</gene>
<dbReference type="Pfam" id="PF01597">
    <property type="entry name" value="GCV_H"/>
    <property type="match status" value="1"/>
</dbReference>
<dbReference type="InterPro" id="IPR033753">
    <property type="entry name" value="GCV_H/Fam206"/>
</dbReference>
<evidence type="ECO:0000313" key="8">
    <source>
        <dbReference type="Proteomes" id="UP000789706"/>
    </source>
</evidence>
<feature type="domain" description="Lipoyl-binding" evidence="6">
    <location>
        <begin position="63"/>
        <end position="145"/>
    </location>
</feature>
<dbReference type="PROSITE" id="PS50968">
    <property type="entry name" value="BIOTINYL_LIPOYL"/>
    <property type="match status" value="1"/>
</dbReference>
<dbReference type="NCBIfam" id="NF002270">
    <property type="entry name" value="PRK01202.1"/>
    <property type="match status" value="1"/>
</dbReference>
<dbReference type="SUPFAM" id="SSF51230">
    <property type="entry name" value="Single hybrid motif"/>
    <property type="match status" value="1"/>
</dbReference>
<dbReference type="EMBL" id="CAJVPK010001047">
    <property type="protein sequence ID" value="CAG8567564.1"/>
    <property type="molecule type" value="Genomic_DNA"/>
</dbReference>
<keyword evidence="3 5" id="KW-0809">Transit peptide</keyword>
<dbReference type="HAMAP" id="MF_00272">
    <property type="entry name" value="GcvH"/>
    <property type="match status" value="1"/>
</dbReference>
<dbReference type="PANTHER" id="PTHR11715">
    <property type="entry name" value="GLYCINE CLEAVAGE SYSTEM H PROTEIN"/>
    <property type="match status" value="1"/>
</dbReference>
<dbReference type="PROSITE" id="PS00189">
    <property type="entry name" value="LIPOYL"/>
    <property type="match status" value="1"/>
</dbReference>
<dbReference type="GO" id="GO:0005739">
    <property type="term" value="C:mitochondrion"/>
    <property type="evidence" value="ECO:0007669"/>
    <property type="project" value="UniProtKB-SubCell"/>
</dbReference>
<keyword evidence="2 4" id="KW-0450">Lipoyl</keyword>
<dbReference type="InterPro" id="IPR003016">
    <property type="entry name" value="2-oxoA_DH_lipoyl-BS"/>
</dbReference>
<dbReference type="PANTHER" id="PTHR11715:SF3">
    <property type="entry name" value="GLYCINE CLEAVAGE SYSTEM H PROTEIN-RELATED"/>
    <property type="match status" value="1"/>
</dbReference>
<comment type="subunit">
    <text evidence="5">The glycine cleavage system is composed of four proteins: P, T, L and H.</text>
</comment>
<evidence type="ECO:0000313" key="7">
    <source>
        <dbReference type="EMBL" id="CAG8567564.1"/>
    </source>
</evidence>
<dbReference type="AlphaFoldDB" id="A0A9N9FXT4"/>
<comment type="cofactor">
    <cofactor evidence="5">
        <name>(R)-lipoate</name>
        <dbReference type="ChEBI" id="CHEBI:83088"/>
    </cofactor>
    <text evidence="5">Binds 1 lipoyl cofactor covalently.</text>
</comment>
<evidence type="ECO:0000256" key="4">
    <source>
        <dbReference type="PIRSR" id="PIRSR617453-50"/>
    </source>
</evidence>
<dbReference type="NCBIfam" id="TIGR00527">
    <property type="entry name" value="gcvH"/>
    <property type="match status" value="1"/>
</dbReference>
<evidence type="ECO:0000256" key="3">
    <source>
        <dbReference type="ARBA" id="ARBA00022946"/>
    </source>
</evidence>
<dbReference type="InterPro" id="IPR002930">
    <property type="entry name" value="GCV_H"/>
</dbReference>
<comment type="similarity">
    <text evidence="1 5">Belongs to the GcvH family.</text>
</comment>